<protein>
    <submittedName>
        <fullName evidence="3">Hypothetical_protein</fullName>
    </submittedName>
</protein>
<dbReference type="EMBL" id="CATOUU010000664">
    <property type="protein sequence ID" value="CAI9939350.1"/>
    <property type="molecule type" value="Genomic_DNA"/>
</dbReference>
<name>A0AA86PQ20_9EUKA</name>
<keyword evidence="4" id="KW-1185">Reference proteome</keyword>
<reference evidence="3 4" key="2">
    <citation type="submission" date="2024-07" db="EMBL/GenBank/DDBJ databases">
        <authorList>
            <person name="Akdeniz Z."/>
        </authorList>
    </citation>
    <scope>NUCLEOTIDE SEQUENCE [LARGE SCALE GENOMIC DNA]</scope>
</reference>
<evidence type="ECO:0000256" key="1">
    <source>
        <dbReference type="SAM" id="Phobius"/>
    </source>
</evidence>
<sequence>MKEVSRKIARWSLLILAVLFLVLFIVFAMIYPIPNQVKFDCDQYQHQCEKSNSSPVYTESAMTIKDYYDFHLEYKADNGTNIVIDKHFEYTINVVPNSHVCVYYCFQGTLSRDKQVEQEDFVPVLMAAKAAPSTKKIMGGVYGSITVLCVAMLISACFSQ</sequence>
<proteinExistence type="predicted"/>
<keyword evidence="1" id="KW-0472">Membrane</keyword>
<dbReference type="AlphaFoldDB" id="A0AA86PQ20"/>
<comment type="caution">
    <text evidence="2">The sequence shown here is derived from an EMBL/GenBank/DDBJ whole genome shotgun (WGS) entry which is preliminary data.</text>
</comment>
<accession>A0AA86PQ20</accession>
<evidence type="ECO:0000313" key="3">
    <source>
        <dbReference type="EMBL" id="CAL6011161.1"/>
    </source>
</evidence>
<feature type="transmembrane region" description="Helical" evidence="1">
    <location>
        <begin position="137"/>
        <end position="158"/>
    </location>
</feature>
<evidence type="ECO:0000313" key="2">
    <source>
        <dbReference type="EMBL" id="CAI9939350.1"/>
    </source>
</evidence>
<gene>
    <name evidence="3" type="ORF">HINF_LOCUS22539</name>
    <name evidence="2" type="ORF">HINF_LOCUS26995</name>
</gene>
<keyword evidence="1" id="KW-1133">Transmembrane helix</keyword>
<evidence type="ECO:0000313" key="4">
    <source>
        <dbReference type="Proteomes" id="UP001642409"/>
    </source>
</evidence>
<keyword evidence="1" id="KW-0812">Transmembrane</keyword>
<organism evidence="2">
    <name type="scientific">Hexamita inflata</name>
    <dbReference type="NCBI Taxonomy" id="28002"/>
    <lineage>
        <taxon>Eukaryota</taxon>
        <taxon>Metamonada</taxon>
        <taxon>Diplomonadida</taxon>
        <taxon>Hexamitidae</taxon>
        <taxon>Hexamitinae</taxon>
        <taxon>Hexamita</taxon>
    </lineage>
</organism>
<dbReference type="EMBL" id="CAXDID020000063">
    <property type="protein sequence ID" value="CAL6011161.1"/>
    <property type="molecule type" value="Genomic_DNA"/>
</dbReference>
<reference evidence="2" key="1">
    <citation type="submission" date="2023-06" db="EMBL/GenBank/DDBJ databases">
        <authorList>
            <person name="Kurt Z."/>
        </authorList>
    </citation>
    <scope>NUCLEOTIDE SEQUENCE</scope>
</reference>
<dbReference type="Proteomes" id="UP001642409">
    <property type="component" value="Unassembled WGS sequence"/>
</dbReference>